<reference evidence="1 2" key="1">
    <citation type="submission" date="2019-05" db="EMBL/GenBank/DDBJ databases">
        <title>Verrucobacter flavum gen. nov., sp. nov. a new member of the family Verrucomicrobiaceae.</title>
        <authorList>
            <person name="Szuroczki S."/>
            <person name="Abbaszade G."/>
            <person name="Szabo A."/>
            <person name="Felfoldi T."/>
            <person name="Schumann P."/>
            <person name="Boka K."/>
            <person name="Keki Z."/>
            <person name="Toumi M."/>
            <person name="Toth E."/>
        </authorList>
    </citation>
    <scope>NUCLEOTIDE SEQUENCE [LARGE SCALE GENOMIC DNA]</scope>
    <source>
        <strain evidence="1 2">MG-N-17</strain>
    </source>
</reference>
<evidence type="ECO:0000313" key="1">
    <source>
        <dbReference type="EMBL" id="TLD69699.1"/>
    </source>
</evidence>
<dbReference type="RefSeq" id="WP_138087159.1">
    <property type="nucleotide sequence ID" value="NZ_VAUV01000011.1"/>
</dbReference>
<dbReference type="AlphaFoldDB" id="A0A5R8KDN9"/>
<name>A0A5R8KDN9_9BACT</name>
<gene>
    <name evidence="1" type="ORF">FEM03_15310</name>
</gene>
<dbReference type="InterPro" id="IPR011322">
    <property type="entry name" value="N-reg_PII-like_a/b"/>
</dbReference>
<evidence type="ECO:0000313" key="2">
    <source>
        <dbReference type="Proteomes" id="UP000306196"/>
    </source>
</evidence>
<dbReference type="Proteomes" id="UP000306196">
    <property type="component" value="Unassembled WGS sequence"/>
</dbReference>
<sequence>MKLVTIVCEAILEERVVELLREAGAHGHTAFPVHGSGGQGERHADISETANVQLQVIVKPAVAETVLARLQGELFQQYAMVAYESDVRVLRPDKF</sequence>
<organism evidence="1 2">
    <name type="scientific">Phragmitibacter flavus</name>
    <dbReference type="NCBI Taxonomy" id="2576071"/>
    <lineage>
        <taxon>Bacteria</taxon>
        <taxon>Pseudomonadati</taxon>
        <taxon>Verrucomicrobiota</taxon>
        <taxon>Verrucomicrobiia</taxon>
        <taxon>Verrucomicrobiales</taxon>
        <taxon>Verrucomicrobiaceae</taxon>
        <taxon>Phragmitibacter</taxon>
    </lineage>
</organism>
<dbReference type="GO" id="GO:0030234">
    <property type="term" value="F:enzyme regulator activity"/>
    <property type="evidence" value="ECO:0007669"/>
    <property type="project" value="InterPro"/>
</dbReference>
<keyword evidence="2" id="KW-1185">Reference proteome</keyword>
<dbReference type="GO" id="GO:0006808">
    <property type="term" value="P:regulation of nitrogen utilization"/>
    <property type="evidence" value="ECO:0007669"/>
    <property type="project" value="InterPro"/>
</dbReference>
<dbReference type="Gene3D" id="3.30.70.120">
    <property type="match status" value="1"/>
</dbReference>
<dbReference type="Pfam" id="PF00543">
    <property type="entry name" value="P-II"/>
    <property type="match status" value="1"/>
</dbReference>
<proteinExistence type="predicted"/>
<dbReference type="InterPro" id="IPR015867">
    <property type="entry name" value="N-reg_PII/ATP_PRibTrfase_C"/>
</dbReference>
<dbReference type="EMBL" id="VAUV01000011">
    <property type="protein sequence ID" value="TLD69699.1"/>
    <property type="molecule type" value="Genomic_DNA"/>
</dbReference>
<comment type="caution">
    <text evidence="1">The sequence shown here is derived from an EMBL/GenBank/DDBJ whole genome shotgun (WGS) entry which is preliminary data.</text>
</comment>
<dbReference type="OrthoDB" id="330665at2"/>
<dbReference type="SUPFAM" id="SSF54913">
    <property type="entry name" value="GlnB-like"/>
    <property type="match status" value="1"/>
</dbReference>
<protein>
    <submittedName>
        <fullName evidence="1">Transcriptional regulator</fullName>
    </submittedName>
</protein>
<accession>A0A5R8KDN9</accession>
<dbReference type="InterPro" id="IPR002187">
    <property type="entry name" value="N-reg_PII"/>
</dbReference>